<comment type="subcellular location">
    <subcellularLocation>
        <location evidence="1">Membrane</location>
        <topology evidence="1">Single-pass membrane protein</topology>
    </subcellularLocation>
</comment>
<dbReference type="GO" id="GO:0016020">
    <property type="term" value="C:membrane"/>
    <property type="evidence" value="ECO:0007669"/>
    <property type="project" value="UniProtKB-SubCell"/>
</dbReference>
<keyword evidence="5" id="KW-1185">Reference proteome</keyword>
<dbReference type="SUPFAM" id="SSF117892">
    <property type="entry name" value="Band 7/SPFH domain"/>
    <property type="match status" value="1"/>
</dbReference>
<organism evidence="4 5">
    <name type="scientific">Candidatus Nitrospira nitrosa</name>
    <dbReference type="NCBI Taxonomy" id="1742972"/>
    <lineage>
        <taxon>Bacteria</taxon>
        <taxon>Pseudomonadati</taxon>
        <taxon>Nitrospirota</taxon>
        <taxon>Nitrospiria</taxon>
        <taxon>Nitrospirales</taxon>
        <taxon>Nitrospiraceae</taxon>
        <taxon>Nitrospira</taxon>
    </lineage>
</organism>
<feature type="chain" id="PRO_5006623725" description="Band 7 domain-containing protein" evidence="2">
    <location>
        <begin position="22"/>
        <end position="231"/>
    </location>
</feature>
<dbReference type="CDD" id="cd03401">
    <property type="entry name" value="SPFH_prohibitin"/>
    <property type="match status" value="1"/>
</dbReference>
<dbReference type="InterPro" id="IPR000163">
    <property type="entry name" value="Prohibitin"/>
</dbReference>
<gene>
    <name evidence="4" type="ORF">COMA1_11075</name>
</gene>
<evidence type="ECO:0000259" key="3">
    <source>
        <dbReference type="Pfam" id="PF01145"/>
    </source>
</evidence>
<dbReference type="EMBL" id="CZQA01000001">
    <property type="protein sequence ID" value="CUS33292.1"/>
    <property type="molecule type" value="Genomic_DNA"/>
</dbReference>
<keyword evidence="2" id="KW-0732">Signal</keyword>
<dbReference type="Pfam" id="PF01145">
    <property type="entry name" value="Band_7"/>
    <property type="match status" value="1"/>
</dbReference>
<protein>
    <recommendedName>
        <fullName evidence="3">Band 7 domain-containing protein</fullName>
    </recommendedName>
</protein>
<evidence type="ECO:0000256" key="1">
    <source>
        <dbReference type="ARBA" id="ARBA00004167"/>
    </source>
</evidence>
<reference evidence="4 5" key="1">
    <citation type="submission" date="2015-10" db="EMBL/GenBank/DDBJ databases">
        <authorList>
            <person name="Gilbert D.G."/>
        </authorList>
    </citation>
    <scope>NUCLEOTIDE SEQUENCE [LARGE SCALE GENOMIC DNA]</scope>
    <source>
        <strain evidence="4">COMA1</strain>
    </source>
</reference>
<dbReference type="STRING" id="1742972.COMA1_11075"/>
<feature type="domain" description="Band 7" evidence="3">
    <location>
        <begin position="23"/>
        <end position="201"/>
    </location>
</feature>
<proteinExistence type="predicted"/>
<dbReference type="Proteomes" id="UP000199032">
    <property type="component" value="Unassembled WGS sequence"/>
</dbReference>
<evidence type="ECO:0000256" key="2">
    <source>
        <dbReference type="SAM" id="SignalP"/>
    </source>
</evidence>
<sequence length="231" mass="25951">MHHLMKAMLLVAVLLVLQACGTTVHQGQRGVRSNLLTGGQTNETLKSGFYWRAPWNQIDVYNVKWRSYVETAEALSSDGLPVIIKTIILIRPTPDELPILAKNIGPDFYPRVAKPELLAAVRSAVSKYPMVTVLEHSSEIANMVEAVMVNKLKARHLQVASVAMLADIELVKVGPVAVEYRQAKEQEREPKEFELITAEAENARRRAIGENHSLRIRSDEWSRKTGHLLNR</sequence>
<name>A0A0S4L677_9BACT</name>
<dbReference type="PANTHER" id="PTHR23222">
    <property type="entry name" value="PROHIBITIN"/>
    <property type="match status" value="1"/>
</dbReference>
<evidence type="ECO:0000313" key="4">
    <source>
        <dbReference type="EMBL" id="CUS33292.1"/>
    </source>
</evidence>
<dbReference type="OrthoDB" id="343005at2"/>
<evidence type="ECO:0000313" key="5">
    <source>
        <dbReference type="Proteomes" id="UP000199032"/>
    </source>
</evidence>
<dbReference type="PROSITE" id="PS51257">
    <property type="entry name" value="PROKAR_LIPOPROTEIN"/>
    <property type="match status" value="1"/>
</dbReference>
<dbReference type="AlphaFoldDB" id="A0A0S4L677"/>
<dbReference type="InterPro" id="IPR036013">
    <property type="entry name" value="Band_7/SPFH_dom_sf"/>
</dbReference>
<dbReference type="PANTHER" id="PTHR23222:SF0">
    <property type="entry name" value="PROHIBITIN 1"/>
    <property type="match status" value="1"/>
</dbReference>
<feature type="signal peptide" evidence="2">
    <location>
        <begin position="1"/>
        <end position="21"/>
    </location>
</feature>
<dbReference type="InterPro" id="IPR001107">
    <property type="entry name" value="Band_7"/>
</dbReference>
<accession>A0A0S4L677</accession>